<sequence length="171" mass="20273">MEQKEILISQGNRPFWQIILAALFFTGMLICLYFFFNTFNIFESTKKVRNSLNFLTVAIFLFGGGISFSIVRDYHFNFKEKKYKILFCVGPVKIGSWKSFKNLEYISVYRNKKNFFEINLWYDRNRHFNLAIQNKADIALIIGKELAKKLKIELYDATDPHNPKWVDNLKT</sequence>
<keyword evidence="1" id="KW-0472">Membrane</keyword>
<keyword evidence="1" id="KW-0812">Transmembrane</keyword>
<comment type="caution">
    <text evidence="2">The sequence shown here is derived from an EMBL/GenBank/DDBJ whole genome shotgun (WGS) entry which is preliminary data.</text>
</comment>
<evidence type="ECO:0000313" key="2">
    <source>
        <dbReference type="EMBL" id="KXN98162.1"/>
    </source>
</evidence>
<dbReference type="OrthoDB" id="1200950at2"/>
<evidence type="ECO:0000256" key="1">
    <source>
        <dbReference type="SAM" id="Phobius"/>
    </source>
</evidence>
<accession>A0A137RFB3</accession>
<proteinExistence type="predicted"/>
<dbReference type="STRING" id="1548749.LS48_12940"/>
<name>A0A137RFB3_9FLAO</name>
<dbReference type="Proteomes" id="UP000070138">
    <property type="component" value="Unassembled WGS sequence"/>
</dbReference>
<organism evidence="2 3">
    <name type="scientific">Aequorivita aquimaris</name>
    <dbReference type="NCBI Taxonomy" id="1548749"/>
    <lineage>
        <taxon>Bacteria</taxon>
        <taxon>Pseudomonadati</taxon>
        <taxon>Bacteroidota</taxon>
        <taxon>Flavobacteriia</taxon>
        <taxon>Flavobacteriales</taxon>
        <taxon>Flavobacteriaceae</taxon>
        <taxon>Aequorivita</taxon>
    </lineage>
</organism>
<reference evidence="2 3" key="2">
    <citation type="journal article" date="2016" name="Int. J. Syst. Evol. Microbiol.">
        <title>Vitellibacter aquimaris sp. nov., a marine bacterium isolated from seawater.</title>
        <authorList>
            <person name="Thevarajoo S."/>
            <person name="Selvaratnam C."/>
            <person name="Goh K.M."/>
            <person name="Hong K.W."/>
            <person name="Chan X.Y."/>
            <person name="Chan K.G."/>
            <person name="Chong C.S."/>
        </authorList>
    </citation>
    <scope>NUCLEOTIDE SEQUENCE [LARGE SCALE GENOMIC DNA]</scope>
    <source>
        <strain evidence="2 3">D-24</strain>
    </source>
</reference>
<evidence type="ECO:0000313" key="3">
    <source>
        <dbReference type="Proteomes" id="UP000070138"/>
    </source>
</evidence>
<keyword evidence="1" id="KW-1133">Transmembrane helix</keyword>
<feature type="transmembrane region" description="Helical" evidence="1">
    <location>
        <begin position="51"/>
        <end position="71"/>
    </location>
</feature>
<dbReference type="EMBL" id="JRWG01000010">
    <property type="protein sequence ID" value="KXN98162.1"/>
    <property type="molecule type" value="Genomic_DNA"/>
</dbReference>
<reference evidence="3" key="1">
    <citation type="submission" date="2014-10" db="EMBL/GenBank/DDBJ databases">
        <title>Genome sequencing of Vitellibacter sp. D-24.</title>
        <authorList>
            <person name="Thevarajoo S."/>
            <person name="Selvaratnam C."/>
            <person name="Goh K.M."/>
            <person name="Chong C.S."/>
        </authorList>
    </citation>
    <scope>NUCLEOTIDE SEQUENCE [LARGE SCALE GENOMIC DNA]</scope>
    <source>
        <strain evidence="3">D-24</strain>
    </source>
</reference>
<protein>
    <submittedName>
        <fullName evidence="2">Uncharacterized protein</fullName>
    </submittedName>
</protein>
<dbReference type="RefSeq" id="WP_062622923.1">
    <property type="nucleotide sequence ID" value="NZ_JRWG01000010.1"/>
</dbReference>
<feature type="transmembrane region" description="Helical" evidence="1">
    <location>
        <begin position="15"/>
        <end position="36"/>
    </location>
</feature>
<dbReference type="AlphaFoldDB" id="A0A137RFB3"/>
<keyword evidence="3" id="KW-1185">Reference proteome</keyword>
<gene>
    <name evidence="2" type="ORF">LS48_12940</name>
</gene>